<protein>
    <recommendedName>
        <fullName evidence="5">3-dehydroquinate dehydratase</fullName>
        <shortName evidence="5">3-dehydroquinase</shortName>
        <ecNumber evidence="5">4.2.1.10</ecNumber>
    </recommendedName>
    <alternativeName>
        <fullName evidence="5">Type I DHQase</fullName>
    </alternativeName>
    <alternativeName>
        <fullName evidence="5">Type I dehydroquinase</fullName>
        <shortName evidence="5">DHQ1</shortName>
    </alternativeName>
</protein>
<dbReference type="PANTHER" id="PTHR43699">
    <property type="entry name" value="3-DEHYDROQUINATE DEHYDRATASE"/>
    <property type="match status" value="1"/>
</dbReference>
<dbReference type="RefSeq" id="WP_272208552.1">
    <property type="nucleotide sequence ID" value="NZ_JAQOMV010000021.1"/>
</dbReference>
<dbReference type="FunFam" id="3.20.20.70:FF:000047">
    <property type="entry name" value="3-dehydroquinate dehydratase"/>
    <property type="match status" value="1"/>
</dbReference>
<comment type="function">
    <text evidence="5">Involved in the third step of the chorismate pathway, which leads to the biosynthesis of aromatic amino acids. Catalyzes the cis-dehydration of 3-dehydroquinate (DHQ) and introduces the first double bond of the aromatic ring to yield 3-dehydroshikimate.</text>
</comment>
<evidence type="ECO:0000256" key="1">
    <source>
        <dbReference type="ARBA" id="ARBA00001864"/>
    </source>
</evidence>
<feature type="active site" description="Schiff-base intermediate with substrate" evidence="5">
    <location>
        <position position="170"/>
    </location>
</feature>
<comment type="catalytic activity">
    <reaction evidence="1 5">
        <text>3-dehydroquinate = 3-dehydroshikimate + H2O</text>
        <dbReference type="Rhea" id="RHEA:21096"/>
        <dbReference type="ChEBI" id="CHEBI:15377"/>
        <dbReference type="ChEBI" id="CHEBI:16630"/>
        <dbReference type="ChEBI" id="CHEBI:32364"/>
        <dbReference type="EC" id="4.2.1.10"/>
    </reaction>
</comment>
<evidence type="ECO:0000313" key="7">
    <source>
        <dbReference type="Proteomes" id="UP001220670"/>
    </source>
</evidence>
<organism evidence="6 7">
    <name type="scientific">Limosilactobacillus mucosae</name>
    <name type="common">Lactobacillus mucosae</name>
    <dbReference type="NCBI Taxonomy" id="97478"/>
    <lineage>
        <taxon>Bacteria</taxon>
        <taxon>Bacillati</taxon>
        <taxon>Bacillota</taxon>
        <taxon>Bacilli</taxon>
        <taxon>Lactobacillales</taxon>
        <taxon>Lactobacillaceae</taxon>
        <taxon>Limosilactobacillus</taxon>
    </lineage>
</organism>
<feature type="binding site" evidence="5">
    <location>
        <position position="231"/>
    </location>
    <ligand>
        <name>3-dehydroquinate</name>
        <dbReference type="ChEBI" id="CHEBI:32364"/>
    </ligand>
</feature>
<keyword evidence="5" id="KW-0028">Amino-acid biosynthesis</keyword>
<dbReference type="GO" id="GO:0046279">
    <property type="term" value="P:3,4-dihydroxybenzoate biosynthetic process"/>
    <property type="evidence" value="ECO:0007669"/>
    <property type="project" value="TreeGrafter"/>
</dbReference>
<dbReference type="EMBL" id="JAQONE010000011">
    <property type="protein sequence ID" value="MDC2829327.1"/>
    <property type="molecule type" value="Genomic_DNA"/>
</dbReference>
<dbReference type="InterPro" id="IPR013785">
    <property type="entry name" value="Aldolase_TIM"/>
</dbReference>
<dbReference type="GO" id="GO:0009073">
    <property type="term" value="P:aromatic amino acid family biosynthetic process"/>
    <property type="evidence" value="ECO:0007669"/>
    <property type="project" value="UniProtKB-KW"/>
</dbReference>
<comment type="similarity">
    <text evidence="5">Belongs to the type-I 3-dehydroquinase family.</text>
</comment>
<dbReference type="GO" id="GO:0008652">
    <property type="term" value="P:amino acid biosynthetic process"/>
    <property type="evidence" value="ECO:0007669"/>
    <property type="project" value="UniProtKB-KW"/>
</dbReference>
<feature type="active site" description="Proton donor/acceptor" evidence="5">
    <location>
        <position position="143"/>
    </location>
</feature>
<evidence type="ECO:0000256" key="5">
    <source>
        <dbReference type="HAMAP-Rule" id="MF_00214"/>
    </source>
</evidence>
<evidence type="ECO:0000256" key="4">
    <source>
        <dbReference type="ARBA" id="ARBA00023270"/>
    </source>
</evidence>
<gene>
    <name evidence="5 6" type="primary">aroD</name>
    <name evidence="6" type="ORF">PO250_03195</name>
</gene>
<dbReference type="HAMAP" id="MF_00214">
    <property type="entry name" value="AroD"/>
    <property type="match status" value="1"/>
</dbReference>
<keyword evidence="2 5" id="KW-0057">Aromatic amino acid biosynthesis</keyword>
<dbReference type="EC" id="4.2.1.10" evidence="5"/>
<dbReference type="Pfam" id="PF01487">
    <property type="entry name" value="DHquinase_I"/>
    <property type="match status" value="1"/>
</dbReference>
<dbReference type="InterPro" id="IPR050146">
    <property type="entry name" value="Type-I_3-dehydroquinase"/>
</dbReference>
<comment type="subunit">
    <text evidence="5">Homodimer.</text>
</comment>
<dbReference type="SUPFAM" id="SSF51569">
    <property type="entry name" value="Aldolase"/>
    <property type="match status" value="1"/>
</dbReference>
<comment type="pathway">
    <text evidence="5">Metabolic intermediate biosynthesis; chorismate biosynthesis; chorismate from D-erythrose 4-phosphate and phosphoenolpyruvate: step 3/7.</text>
</comment>
<reference evidence="6" key="1">
    <citation type="submission" date="2023-01" db="EMBL/GenBank/DDBJ databases">
        <title>Genome analysis of 13 Lactobacillus isolated from gut of wild boar.</title>
        <authorList>
            <person name="Papp P."/>
            <person name="Libisch B."/>
            <person name="Nagy T."/>
            <person name="Olasz F."/>
        </authorList>
    </citation>
    <scope>NUCLEOTIDE SEQUENCE</scope>
    <source>
        <strain evidence="6">F146</strain>
    </source>
</reference>
<accession>A0AAJ1HRQ7</accession>
<evidence type="ECO:0000256" key="3">
    <source>
        <dbReference type="ARBA" id="ARBA00023239"/>
    </source>
</evidence>
<dbReference type="InterPro" id="IPR001381">
    <property type="entry name" value="DHquinase_I"/>
</dbReference>
<feature type="binding site" evidence="5">
    <location>
        <position position="235"/>
    </location>
    <ligand>
        <name>3-dehydroquinate</name>
        <dbReference type="ChEBI" id="CHEBI:32364"/>
    </ligand>
</feature>
<dbReference type="GO" id="GO:0009423">
    <property type="term" value="P:chorismate biosynthetic process"/>
    <property type="evidence" value="ECO:0007669"/>
    <property type="project" value="UniProtKB-UniRule"/>
</dbReference>
<evidence type="ECO:0000313" key="6">
    <source>
        <dbReference type="EMBL" id="MDC2829327.1"/>
    </source>
</evidence>
<name>A0AAJ1HRQ7_LIMMU</name>
<dbReference type="CDD" id="cd00502">
    <property type="entry name" value="DHQase_I"/>
    <property type="match status" value="1"/>
</dbReference>
<dbReference type="Gene3D" id="3.20.20.70">
    <property type="entry name" value="Aldolase class I"/>
    <property type="match status" value="1"/>
</dbReference>
<dbReference type="Proteomes" id="UP001220670">
    <property type="component" value="Unassembled WGS sequence"/>
</dbReference>
<sequence>MKEVKLRNIVLGNGRPKIAVPIVADDQISIEKQAQAIVNAQPDVVEWRIDFFDDVLDFEKLRSAALKLRKILAELPLLTTFRTIEEGGSRKLDEAKYFQIVHFVIENELTDAIDLELFHQRSQIERIVALANTHGIKVIMSSHDFARTPAAEEIYYRLHVMADLGADVAKIAVMPQNSDDVLTLLQATAQAHAQLDLPLITMAMGDLGKVTRIAGEVFGSALTFGAVEKASAPGQLSIAELRRALDNLKI</sequence>
<comment type="caution">
    <text evidence="5">Lacks conserved residue(s) required for the propagation of feature annotation.</text>
</comment>
<keyword evidence="4 5" id="KW-0704">Schiff base</keyword>
<keyword evidence="3 5" id="KW-0456">Lyase</keyword>
<dbReference type="NCBIfam" id="TIGR01093">
    <property type="entry name" value="aroD"/>
    <property type="match status" value="1"/>
</dbReference>
<comment type="caution">
    <text evidence="6">The sequence shown here is derived from an EMBL/GenBank/DDBJ whole genome shotgun (WGS) entry which is preliminary data.</text>
</comment>
<dbReference type="PANTHER" id="PTHR43699:SF1">
    <property type="entry name" value="3-DEHYDROQUINATE DEHYDRATASE"/>
    <property type="match status" value="1"/>
</dbReference>
<evidence type="ECO:0000256" key="2">
    <source>
        <dbReference type="ARBA" id="ARBA00023141"/>
    </source>
</evidence>
<feature type="binding site" evidence="5">
    <location>
        <position position="212"/>
    </location>
    <ligand>
        <name>3-dehydroquinate</name>
        <dbReference type="ChEBI" id="CHEBI:32364"/>
    </ligand>
</feature>
<dbReference type="AlphaFoldDB" id="A0AAJ1HRQ7"/>
<dbReference type="GO" id="GO:0003855">
    <property type="term" value="F:3-dehydroquinate dehydratase activity"/>
    <property type="evidence" value="ECO:0007669"/>
    <property type="project" value="UniProtKB-UniRule"/>
</dbReference>
<feature type="binding site" evidence="5">
    <location>
        <begin position="46"/>
        <end position="48"/>
    </location>
    <ligand>
        <name>3-dehydroquinate</name>
        <dbReference type="ChEBI" id="CHEBI:32364"/>
    </ligand>
</feature>
<feature type="binding site" evidence="5">
    <location>
        <position position="82"/>
    </location>
    <ligand>
        <name>3-dehydroquinate</name>
        <dbReference type="ChEBI" id="CHEBI:32364"/>
    </ligand>
</feature>
<proteinExistence type="inferred from homology"/>